<dbReference type="KEGG" id="esj:SJ05684_c29900"/>
<dbReference type="EMBL" id="CP023067">
    <property type="protein sequence ID" value="ASY64420.1"/>
    <property type="molecule type" value="Genomic_DNA"/>
</dbReference>
<dbReference type="Proteomes" id="UP000217211">
    <property type="component" value="Chromosome"/>
</dbReference>
<evidence type="ECO:0000313" key="3">
    <source>
        <dbReference type="Proteomes" id="UP000217211"/>
    </source>
</evidence>
<evidence type="ECO:0000313" key="2">
    <source>
        <dbReference type="EMBL" id="ASY64420.1"/>
    </source>
</evidence>
<accession>A0A249PEP2</accession>
<protein>
    <submittedName>
        <fullName evidence="2">Uncharacterized protein</fullName>
    </submittedName>
</protein>
<gene>
    <name evidence="2" type="ORF">SJ05684_c29900</name>
</gene>
<organism evidence="2 3">
    <name type="scientific">Sinorhizobium sojae CCBAU 05684</name>
    <dbReference type="NCBI Taxonomy" id="716928"/>
    <lineage>
        <taxon>Bacteria</taxon>
        <taxon>Pseudomonadati</taxon>
        <taxon>Pseudomonadota</taxon>
        <taxon>Alphaproteobacteria</taxon>
        <taxon>Hyphomicrobiales</taxon>
        <taxon>Rhizobiaceae</taxon>
        <taxon>Sinorhizobium/Ensifer group</taxon>
        <taxon>Sinorhizobium</taxon>
    </lineage>
</organism>
<sequence>MPRTENPEQFPPKHSASKTDTGSKQSHGRTALQALRYRHETCRAGHAALQRRASF</sequence>
<evidence type="ECO:0000256" key="1">
    <source>
        <dbReference type="SAM" id="MobiDB-lite"/>
    </source>
</evidence>
<dbReference type="AlphaFoldDB" id="A0A249PEP2"/>
<reference evidence="2 3" key="1">
    <citation type="submission" date="2017-08" db="EMBL/GenBank/DDBJ databases">
        <title>Multipartite genome sequences of Sinorhizobium species nodulating soybeans.</title>
        <authorList>
            <person name="Tian C.F."/>
        </authorList>
    </citation>
    <scope>NUCLEOTIDE SEQUENCE [LARGE SCALE GENOMIC DNA]</scope>
    <source>
        <strain evidence="2 3">CCBAU 05684</strain>
    </source>
</reference>
<name>A0A249PEP2_9HYPH</name>
<proteinExistence type="predicted"/>
<keyword evidence="3" id="KW-1185">Reference proteome</keyword>
<feature type="region of interest" description="Disordered" evidence="1">
    <location>
        <begin position="1"/>
        <end position="30"/>
    </location>
</feature>